<gene>
    <name evidence="1" type="ORF">H8B17_08725</name>
</gene>
<dbReference type="EMBL" id="JACNYK010000002">
    <property type="protein sequence ID" value="MBD1425663.1"/>
    <property type="molecule type" value="Genomic_DNA"/>
</dbReference>
<comment type="caution">
    <text evidence="1">The sequence shown here is derived from an EMBL/GenBank/DDBJ whole genome shotgun (WGS) entry which is preliminary data.</text>
</comment>
<dbReference type="SUPFAM" id="SSF47413">
    <property type="entry name" value="lambda repressor-like DNA-binding domains"/>
    <property type="match status" value="1"/>
</dbReference>
<name>A0ABR7Y2Z4_9SPHI</name>
<protein>
    <recommendedName>
        <fullName evidence="3">HTH cro/C1-type domain-containing protein</fullName>
    </recommendedName>
</protein>
<proteinExistence type="predicted"/>
<evidence type="ECO:0000313" key="1">
    <source>
        <dbReference type="EMBL" id="MBD1425663.1"/>
    </source>
</evidence>
<evidence type="ECO:0008006" key="3">
    <source>
        <dbReference type="Google" id="ProtNLM"/>
    </source>
</evidence>
<dbReference type="Proteomes" id="UP000606494">
    <property type="component" value="Unassembled WGS sequence"/>
</dbReference>
<organism evidence="1 2">
    <name type="scientific">Sphingobacterium arenae</name>
    <dbReference type="NCBI Taxonomy" id="1280598"/>
    <lineage>
        <taxon>Bacteria</taxon>
        <taxon>Pseudomonadati</taxon>
        <taxon>Bacteroidota</taxon>
        <taxon>Sphingobacteriia</taxon>
        <taxon>Sphingobacteriales</taxon>
        <taxon>Sphingobacteriaceae</taxon>
        <taxon>Sphingobacterium</taxon>
    </lineage>
</organism>
<dbReference type="RefSeq" id="WP_190308812.1">
    <property type="nucleotide sequence ID" value="NZ_JACNYK010000002.1"/>
</dbReference>
<accession>A0ABR7Y2Z4</accession>
<reference evidence="1 2" key="1">
    <citation type="submission" date="2020-08" db="EMBL/GenBank/DDBJ databases">
        <title>Sphingobacterium sp. DN00404 isolated from aquaculture water.</title>
        <authorList>
            <person name="Zhang M."/>
        </authorList>
    </citation>
    <scope>NUCLEOTIDE SEQUENCE [LARGE SCALE GENOMIC DNA]</scope>
    <source>
        <strain evidence="1 2">KCTC 32294</strain>
    </source>
</reference>
<sequence>MGKPINIPTFSYELNTMVRKHRETKGYTQEEFAFLIGKPLEEIQNNENLTSDSSYDINHTNFYARILSKKPKEMFFEDSFEEANINIIATKTTVKNKRTGIEIDKFKGTSSFNKKSMEIESYSLPIKPVYDVTIEDENKVLKIMDQWLREGYFKIGITGYKLYQDLLAQHAEGKIQLPDSFRPILVSRAITTMCGRRKKPKLLPHRKLPKTLEKWLLYKEDV</sequence>
<keyword evidence="2" id="KW-1185">Reference proteome</keyword>
<dbReference type="InterPro" id="IPR010982">
    <property type="entry name" value="Lambda_DNA-bd_dom_sf"/>
</dbReference>
<evidence type="ECO:0000313" key="2">
    <source>
        <dbReference type="Proteomes" id="UP000606494"/>
    </source>
</evidence>